<keyword evidence="4" id="KW-1185">Reference proteome</keyword>
<dbReference type="PANTHER" id="PTHR43798">
    <property type="entry name" value="MONOACYLGLYCEROL LIPASE"/>
    <property type="match status" value="1"/>
</dbReference>
<dbReference type="RefSeq" id="WP_100360005.1">
    <property type="nucleotide sequence ID" value="NZ_CP045915.1"/>
</dbReference>
<dbReference type="Pfam" id="PF12146">
    <property type="entry name" value="Hydrolase_4"/>
    <property type="match status" value="1"/>
</dbReference>
<dbReference type="GO" id="GO:0016787">
    <property type="term" value="F:hydrolase activity"/>
    <property type="evidence" value="ECO:0007669"/>
    <property type="project" value="UniProtKB-KW"/>
</dbReference>
<sequence>MPYTKNRPAIYYQKVGNGTAIIFIAPPAMGHLTFRYQTLLQDNFTVITFDNRGDCRSAHSDTKLTFSHFVDDVKKVLDENEISKAIVCGYSNGGLIAQQFAISYPEHTLALIMLGGYHSPKSLMLRTEYKIGIMVARKQWIPLLAKALAFNHFSDKKAANEMEIEIKKTNADMLAQQYQLGLNYENEQQLRNIDVPLLIIYGANDHYVHPYQNIFRNKLKDVEVAYVHRSKHQVPTKYFHECNAIIYEWAKRKQLK</sequence>
<accession>A0A5Q2TQQ8</accession>
<evidence type="ECO:0000259" key="2">
    <source>
        <dbReference type="Pfam" id="PF12146"/>
    </source>
</evidence>
<organism evidence="3 4">
    <name type="scientific">Gracilibacillus salitolerans</name>
    <dbReference type="NCBI Taxonomy" id="2663022"/>
    <lineage>
        <taxon>Bacteria</taxon>
        <taxon>Bacillati</taxon>
        <taxon>Bacillota</taxon>
        <taxon>Bacilli</taxon>
        <taxon>Bacillales</taxon>
        <taxon>Bacillaceae</taxon>
        <taxon>Gracilibacillus</taxon>
    </lineage>
</organism>
<dbReference type="Gene3D" id="3.40.50.1820">
    <property type="entry name" value="alpha/beta hydrolase"/>
    <property type="match status" value="1"/>
</dbReference>
<keyword evidence="1 3" id="KW-0378">Hydrolase</keyword>
<dbReference type="SUPFAM" id="SSF53474">
    <property type="entry name" value="alpha/beta-Hydrolases"/>
    <property type="match status" value="1"/>
</dbReference>
<dbReference type="InterPro" id="IPR022742">
    <property type="entry name" value="Hydrolase_4"/>
</dbReference>
<dbReference type="KEGG" id="grc:GI584_14690"/>
<dbReference type="EMBL" id="CP045915">
    <property type="protein sequence ID" value="QGH35218.1"/>
    <property type="molecule type" value="Genomic_DNA"/>
</dbReference>
<proteinExistence type="predicted"/>
<gene>
    <name evidence="3" type="ORF">GI584_14690</name>
</gene>
<feature type="domain" description="Serine aminopeptidase S33" evidence="2">
    <location>
        <begin position="37"/>
        <end position="234"/>
    </location>
</feature>
<evidence type="ECO:0000256" key="1">
    <source>
        <dbReference type="ARBA" id="ARBA00022801"/>
    </source>
</evidence>
<evidence type="ECO:0000313" key="3">
    <source>
        <dbReference type="EMBL" id="QGH35218.1"/>
    </source>
</evidence>
<dbReference type="PANTHER" id="PTHR43798:SF31">
    <property type="entry name" value="AB HYDROLASE SUPERFAMILY PROTEIN YCLE"/>
    <property type="match status" value="1"/>
</dbReference>
<protein>
    <submittedName>
        <fullName evidence="3">Alpha/beta fold hydrolase</fullName>
    </submittedName>
</protein>
<name>A0A5Q2TQQ8_9BACI</name>
<reference evidence="3 4" key="1">
    <citation type="submission" date="2019-11" db="EMBL/GenBank/DDBJ databases">
        <title>Gracilibacillus salitolerans sp. nov., a moderate halophile isolated from a saline soil in northwest China.</title>
        <authorList>
            <person name="Gan L."/>
        </authorList>
    </citation>
    <scope>NUCLEOTIDE SEQUENCE [LARGE SCALE GENOMIC DNA]</scope>
    <source>
        <strain evidence="3 4">SCU50</strain>
    </source>
</reference>
<dbReference type="GO" id="GO:0016020">
    <property type="term" value="C:membrane"/>
    <property type="evidence" value="ECO:0007669"/>
    <property type="project" value="TreeGrafter"/>
</dbReference>
<dbReference type="Proteomes" id="UP000339690">
    <property type="component" value="Chromosome"/>
</dbReference>
<dbReference type="InterPro" id="IPR029058">
    <property type="entry name" value="AB_hydrolase_fold"/>
</dbReference>
<dbReference type="AlphaFoldDB" id="A0A5Q2TQQ8"/>
<dbReference type="InterPro" id="IPR050266">
    <property type="entry name" value="AB_hydrolase_sf"/>
</dbReference>
<evidence type="ECO:0000313" key="4">
    <source>
        <dbReference type="Proteomes" id="UP000339690"/>
    </source>
</evidence>